<accession>A0A8J8BBM9</accession>
<evidence type="ECO:0000313" key="3">
    <source>
        <dbReference type="EMBL" id="MBS2962635.1"/>
    </source>
</evidence>
<feature type="transmembrane region" description="Helical" evidence="2">
    <location>
        <begin position="202"/>
        <end position="220"/>
    </location>
</feature>
<feature type="transmembrane region" description="Helical" evidence="2">
    <location>
        <begin position="240"/>
        <end position="258"/>
    </location>
</feature>
<keyword evidence="2" id="KW-1133">Transmembrane helix</keyword>
<keyword evidence="2" id="KW-0472">Membrane</keyword>
<gene>
    <name evidence="3" type="ORF">KGA66_06230</name>
</gene>
<protein>
    <recommendedName>
        <fullName evidence="5">Membrane-anchored protein</fullName>
    </recommendedName>
</protein>
<feature type="transmembrane region" description="Helical" evidence="2">
    <location>
        <begin position="58"/>
        <end position="76"/>
    </location>
</feature>
<evidence type="ECO:0000313" key="4">
    <source>
        <dbReference type="Proteomes" id="UP000677913"/>
    </source>
</evidence>
<sequence>MRGGKRGASVTGTARRRSWLTAAGALRVPEITAAFWIIKGLSTAMGESTSDYLVNAMAPQLAVLLGFAGFVLALVLQLRAARYGAWTYWFAVVMVGIFGTMAADVLHVALGVPYPVSSLLYAVTLAAVFASWRATEKTLSIHSIDTARRELFYWAAVVATFAMGTALGDFTAYTLHLGYLSSAALFAALIAVPAAGYRWLRWNPIFCFWAAYVITRPLGASLADAFGKPRSASGLGFGDGPVVLALGLLIFAMVAYLARTGADIQRQPTPAREPVPVREPERSSVRVLD</sequence>
<feature type="transmembrane region" description="Helical" evidence="2">
    <location>
        <begin position="176"/>
        <end position="195"/>
    </location>
</feature>
<feature type="transmembrane region" description="Helical" evidence="2">
    <location>
        <begin position="88"/>
        <end position="106"/>
    </location>
</feature>
<evidence type="ECO:0008006" key="5">
    <source>
        <dbReference type="Google" id="ProtNLM"/>
    </source>
</evidence>
<feature type="transmembrane region" description="Helical" evidence="2">
    <location>
        <begin position="20"/>
        <end position="38"/>
    </location>
</feature>
<dbReference type="EMBL" id="JAGSXH010000013">
    <property type="protein sequence ID" value="MBS2962635.1"/>
    <property type="molecule type" value="Genomic_DNA"/>
</dbReference>
<keyword evidence="2" id="KW-0812">Transmembrane</keyword>
<feature type="transmembrane region" description="Helical" evidence="2">
    <location>
        <begin position="112"/>
        <end position="130"/>
    </location>
</feature>
<dbReference type="Pfam" id="PF03988">
    <property type="entry name" value="DUF347"/>
    <property type="match status" value="3"/>
</dbReference>
<name>A0A8J8BBM9_9ACTN</name>
<reference evidence="3" key="1">
    <citation type="submission" date="2021-04" db="EMBL/GenBank/DDBJ databases">
        <title>Genome based classification of Actinospica acidithermotolerans sp. nov., an actinobacterium isolated from an Indonesian hot spring.</title>
        <authorList>
            <person name="Kusuma A.B."/>
            <person name="Putra K.E."/>
            <person name="Nafisah S."/>
            <person name="Loh J."/>
            <person name="Nouioui I."/>
            <person name="Goodfellow M."/>
        </authorList>
    </citation>
    <scope>NUCLEOTIDE SEQUENCE</scope>
    <source>
        <strain evidence="3">DSM 45618</strain>
    </source>
</reference>
<dbReference type="InterPro" id="IPR007136">
    <property type="entry name" value="DUF347"/>
</dbReference>
<comment type="caution">
    <text evidence="3">The sequence shown here is derived from an EMBL/GenBank/DDBJ whole genome shotgun (WGS) entry which is preliminary data.</text>
</comment>
<feature type="region of interest" description="Disordered" evidence="1">
    <location>
        <begin position="267"/>
        <end position="289"/>
    </location>
</feature>
<proteinExistence type="predicted"/>
<evidence type="ECO:0000256" key="1">
    <source>
        <dbReference type="SAM" id="MobiDB-lite"/>
    </source>
</evidence>
<dbReference type="Proteomes" id="UP000677913">
    <property type="component" value="Unassembled WGS sequence"/>
</dbReference>
<evidence type="ECO:0000256" key="2">
    <source>
        <dbReference type="SAM" id="Phobius"/>
    </source>
</evidence>
<feature type="transmembrane region" description="Helical" evidence="2">
    <location>
        <begin position="151"/>
        <end position="170"/>
    </location>
</feature>
<keyword evidence="4" id="KW-1185">Reference proteome</keyword>
<organism evidence="3 4">
    <name type="scientific">Actinocrinis puniceicyclus</name>
    <dbReference type="NCBI Taxonomy" id="977794"/>
    <lineage>
        <taxon>Bacteria</taxon>
        <taxon>Bacillati</taxon>
        <taxon>Actinomycetota</taxon>
        <taxon>Actinomycetes</taxon>
        <taxon>Catenulisporales</taxon>
        <taxon>Actinospicaceae</taxon>
        <taxon>Actinocrinis</taxon>
    </lineage>
</organism>
<dbReference type="AlphaFoldDB" id="A0A8J8BBM9"/>
<feature type="compositionally biased region" description="Basic and acidic residues" evidence="1">
    <location>
        <begin position="275"/>
        <end position="289"/>
    </location>
</feature>